<feature type="non-terminal residue" evidence="3">
    <location>
        <position position="136"/>
    </location>
</feature>
<keyword evidence="4" id="KW-1185">Reference proteome</keyword>
<proteinExistence type="predicted"/>
<evidence type="ECO:0000313" key="4">
    <source>
        <dbReference type="Proteomes" id="UP001221142"/>
    </source>
</evidence>
<gene>
    <name evidence="3" type="ORF">FB45DRAFT_731279</name>
</gene>
<dbReference type="EMBL" id="JARKIF010000001">
    <property type="protein sequence ID" value="KAJ7651234.1"/>
    <property type="molecule type" value="Genomic_DNA"/>
</dbReference>
<evidence type="ECO:0000256" key="1">
    <source>
        <dbReference type="SAM" id="Coils"/>
    </source>
</evidence>
<comment type="caution">
    <text evidence="3">The sequence shown here is derived from an EMBL/GenBank/DDBJ whole genome shotgun (WGS) entry which is preliminary data.</text>
</comment>
<reference evidence="3" key="1">
    <citation type="submission" date="2023-03" db="EMBL/GenBank/DDBJ databases">
        <title>Massive genome expansion in bonnet fungi (Mycena s.s.) driven by repeated elements and novel gene families across ecological guilds.</title>
        <authorList>
            <consortium name="Lawrence Berkeley National Laboratory"/>
            <person name="Harder C.B."/>
            <person name="Miyauchi S."/>
            <person name="Viragh M."/>
            <person name="Kuo A."/>
            <person name="Thoen E."/>
            <person name="Andreopoulos B."/>
            <person name="Lu D."/>
            <person name="Skrede I."/>
            <person name="Drula E."/>
            <person name="Henrissat B."/>
            <person name="Morin E."/>
            <person name="Kohler A."/>
            <person name="Barry K."/>
            <person name="LaButti K."/>
            <person name="Morin E."/>
            <person name="Salamov A."/>
            <person name="Lipzen A."/>
            <person name="Mereny Z."/>
            <person name="Hegedus B."/>
            <person name="Baldrian P."/>
            <person name="Stursova M."/>
            <person name="Weitz H."/>
            <person name="Taylor A."/>
            <person name="Grigoriev I.V."/>
            <person name="Nagy L.G."/>
            <person name="Martin F."/>
            <person name="Kauserud H."/>
        </authorList>
    </citation>
    <scope>NUCLEOTIDE SEQUENCE</scope>
    <source>
        <strain evidence="3">9284</strain>
    </source>
</reference>
<evidence type="ECO:0000313" key="3">
    <source>
        <dbReference type="EMBL" id="KAJ7651234.1"/>
    </source>
</evidence>
<protein>
    <recommendedName>
        <fullName evidence="5">F-box domain-containing protein</fullName>
    </recommendedName>
</protein>
<dbReference type="Proteomes" id="UP001221142">
    <property type="component" value="Unassembled WGS sequence"/>
</dbReference>
<feature type="coiled-coil region" evidence="1">
    <location>
        <begin position="35"/>
        <end position="69"/>
    </location>
</feature>
<evidence type="ECO:0000256" key="2">
    <source>
        <dbReference type="SAM" id="MobiDB-lite"/>
    </source>
</evidence>
<organism evidence="3 4">
    <name type="scientific">Roridomyces roridus</name>
    <dbReference type="NCBI Taxonomy" id="1738132"/>
    <lineage>
        <taxon>Eukaryota</taxon>
        <taxon>Fungi</taxon>
        <taxon>Dikarya</taxon>
        <taxon>Basidiomycota</taxon>
        <taxon>Agaricomycotina</taxon>
        <taxon>Agaricomycetes</taxon>
        <taxon>Agaricomycetidae</taxon>
        <taxon>Agaricales</taxon>
        <taxon>Marasmiineae</taxon>
        <taxon>Mycenaceae</taxon>
        <taxon>Roridomyces</taxon>
    </lineage>
</organism>
<accession>A0AAD7CL17</accession>
<feature type="region of interest" description="Disordered" evidence="2">
    <location>
        <begin position="1"/>
        <end position="24"/>
    </location>
</feature>
<name>A0AAD7CL17_9AGAR</name>
<keyword evidence="1" id="KW-0175">Coiled coil</keyword>
<sequence>MTQTSSSSPGSPCTHLLKSNNAPTETEIPPIQLFISENQSRLDALDVQIDDLRAQMQRLQSQRDAVADCVRRHIAVVSVLRRVPPELISEIFVWTLAGGQTWDAPPWYLGLICRSWRGIALSTPFLWSCIVVESRP</sequence>
<evidence type="ECO:0008006" key="5">
    <source>
        <dbReference type="Google" id="ProtNLM"/>
    </source>
</evidence>
<dbReference type="AlphaFoldDB" id="A0AAD7CL17"/>